<dbReference type="PRINTS" id="PR00035">
    <property type="entry name" value="HTHGNTR"/>
</dbReference>
<keyword evidence="1" id="KW-0805">Transcription regulation</keyword>
<evidence type="ECO:0000313" key="7">
    <source>
        <dbReference type="Proteomes" id="UP000183700"/>
    </source>
</evidence>
<dbReference type="EMBL" id="JXKM01000005">
    <property type="protein sequence ID" value="OJG35706.1"/>
    <property type="molecule type" value="Genomic_DNA"/>
</dbReference>
<keyword evidence="2" id="KW-0238">DNA-binding</keyword>
<evidence type="ECO:0000256" key="1">
    <source>
        <dbReference type="ARBA" id="ARBA00023015"/>
    </source>
</evidence>
<dbReference type="STRING" id="319970.RV00_GL002460"/>
<dbReference type="OrthoDB" id="9816541at2"/>
<keyword evidence="3" id="KW-0804">Transcription</keyword>
<dbReference type="Proteomes" id="UP000183700">
    <property type="component" value="Unassembled WGS sequence"/>
</dbReference>
<dbReference type="Pfam" id="PF00392">
    <property type="entry name" value="GntR"/>
    <property type="match status" value="1"/>
</dbReference>
<dbReference type="SUPFAM" id="SSF64288">
    <property type="entry name" value="Chorismate lyase-like"/>
    <property type="match status" value="1"/>
</dbReference>
<dbReference type="PANTHER" id="PTHR44846:SF12">
    <property type="entry name" value="HTH-TYPE TRANSCRIPTIONAL REGULATOR TRER"/>
    <property type="match status" value="1"/>
</dbReference>
<dbReference type="Gene3D" id="1.10.10.10">
    <property type="entry name" value="Winged helix-like DNA-binding domain superfamily/Winged helix DNA-binding domain"/>
    <property type="match status" value="1"/>
</dbReference>
<reference evidence="6 7" key="1">
    <citation type="submission" date="2014-12" db="EMBL/GenBank/DDBJ databases">
        <title>Draft genome sequences of 29 type strains of Enterococci.</title>
        <authorList>
            <person name="Zhong Z."/>
            <person name="Sun Z."/>
            <person name="Liu W."/>
            <person name="Zhang W."/>
            <person name="Zhang H."/>
        </authorList>
    </citation>
    <scope>NUCLEOTIDE SEQUENCE [LARGE SCALE GENOMIC DNA]</scope>
    <source>
        <strain evidence="6 7">DSM 22802</strain>
    </source>
</reference>
<dbReference type="InterPro" id="IPR000524">
    <property type="entry name" value="Tscrpt_reg_HTH_GntR"/>
</dbReference>
<evidence type="ECO:0000256" key="3">
    <source>
        <dbReference type="ARBA" id="ARBA00023163"/>
    </source>
</evidence>
<evidence type="ECO:0000313" key="6">
    <source>
        <dbReference type="EMBL" id="OJG35706.1"/>
    </source>
</evidence>
<feature type="domain" description="HTH gntR-type" evidence="5">
    <location>
        <begin position="1"/>
        <end position="69"/>
    </location>
</feature>
<dbReference type="CDD" id="cd07377">
    <property type="entry name" value="WHTH_GntR"/>
    <property type="match status" value="1"/>
</dbReference>
<dbReference type="AlphaFoldDB" id="A0A1L8SUQ6"/>
<dbReference type="GO" id="GO:0003677">
    <property type="term" value="F:DNA binding"/>
    <property type="evidence" value="ECO:0007669"/>
    <property type="project" value="UniProtKB-UniRule"/>
</dbReference>
<protein>
    <recommendedName>
        <fullName evidence="4">Trehalose operon repressor</fullName>
    </recommendedName>
</protein>
<keyword evidence="7" id="KW-1185">Reference proteome</keyword>
<dbReference type="InterPro" id="IPR028978">
    <property type="entry name" value="Chorismate_lyase_/UTRA_dom_sf"/>
</dbReference>
<dbReference type="SUPFAM" id="SSF46785">
    <property type="entry name" value="Winged helix' DNA-binding domain"/>
    <property type="match status" value="1"/>
</dbReference>
<gene>
    <name evidence="6" type="ORF">RV00_GL002460</name>
</gene>
<dbReference type="NCBIfam" id="TIGR02404">
    <property type="entry name" value="trehalos_R_Bsub"/>
    <property type="match status" value="1"/>
</dbReference>
<comment type="caution">
    <text evidence="6">The sequence shown here is derived from an EMBL/GenBank/DDBJ whole genome shotgun (WGS) entry which is preliminary data.</text>
</comment>
<proteinExistence type="predicted"/>
<evidence type="ECO:0000259" key="5">
    <source>
        <dbReference type="PROSITE" id="PS50949"/>
    </source>
</evidence>
<accession>A0A1L8SUQ6</accession>
<dbReference type="InterPro" id="IPR036390">
    <property type="entry name" value="WH_DNA-bd_sf"/>
</dbReference>
<dbReference type="InterPro" id="IPR036388">
    <property type="entry name" value="WH-like_DNA-bd_sf"/>
</dbReference>
<dbReference type="SMART" id="SM00345">
    <property type="entry name" value="HTH_GNTR"/>
    <property type="match status" value="1"/>
</dbReference>
<dbReference type="SMART" id="SM00866">
    <property type="entry name" value="UTRA"/>
    <property type="match status" value="1"/>
</dbReference>
<dbReference type="Pfam" id="PF07702">
    <property type="entry name" value="UTRA"/>
    <property type="match status" value="1"/>
</dbReference>
<dbReference type="PANTHER" id="PTHR44846">
    <property type="entry name" value="MANNOSYL-D-GLYCERATE TRANSPORT/METABOLISM SYSTEM REPRESSOR MNGR-RELATED"/>
    <property type="match status" value="1"/>
</dbReference>
<sequence length="240" mass="27967">MKNYEVIYQTIERGILKGIYEADSYLPSENKLRQTYHVSRDTIRKALSLLMANGYIQKIQGKGSLVLKREQLRFPVSGLTSYKELQNSYGYESRTEVVSLKKITIDENATRVTGFEAGVVCWELIRTRAIDQKKVILDKDLLSTAIVPELDTEIAKDSIYRYFEDQLHLNISFAEKEITIDSLTEEDRDLLDLNQQDINIVSVKSRVFTSDARQFQYTESRHQVDKFRFFDFARRHPSTM</sequence>
<dbReference type="GO" id="GO:0003700">
    <property type="term" value="F:DNA-binding transcription factor activity"/>
    <property type="evidence" value="ECO:0007669"/>
    <property type="project" value="UniProtKB-UniRule"/>
</dbReference>
<dbReference type="Gene3D" id="3.40.1410.10">
    <property type="entry name" value="Chorismate lyase-like"/>
    <property type="match status" value="1"/>
</dbReference>
<dbReference type="InterPro" id="IPR011663">
    <property type="entry name" value="UTRA"/>
</dbReference>
<dbReference type="RefSeq" id="WP_071862259.1">
    <property type="nucleotide sequence ID" value="NZ_CAURXW010000009.1"/>
</dbReference>
<dbReference type="InterPro" id="IPR012770">
    <property type="entry name" value="TreR"/>
</dbReference>
<evidence type="ECO:0000256" key="2">
    <source>
        <dbReference type="ARBA" id="ARBA00023125"/>
    </source>
</evidence>
<organism evidence="6 7">
    <name type="scientific">Enterococcus devriesei</name>
    <dbReference type="NCBI Taxonomy" id="319970"/>
    <lineage>
        <taxon>Bacteria</taxon>
        <taxon>Bacillati</taxon>
        <taxon>Bacillota</taxon>
        <taxon>Bacilli</taxon>
        <taxon>Lactobacillales</taxon>
        <taxon>Enterococcaceae</taxon>
        <taxon>Enterococcus</taxon>
    </lineage>
</organism>
<dbReference type="InterPro" id="IPR050679">
    <property type="entry name" value="Bact_HTH_transcr_reg"/>
</dbReference>
<evidence type="ECO:0000256" key="4">
    <source>
        <dbReference type="NCBIfam" id="TIGR02404"/>
    </source>
</evidence>
<name>A0A1L8SUQ6_9ENTE</name>
<dbReference type="PROSITE" id="PS50949">
    <property type="entry name" value="HTH_GNTR"/>
    <property type="match status" value="1"/>
</dbReference>
<dbReference type="GO" id="GO:0045892">
    <property type="term" value="P:negative regulation of DNA-templated transcription"/>
    <property type="evidence" value="ECO:0007669"/>
    <property type="project" value="TreeGrafter"/>
</dbReference>